<evidence type="ECO:0000313" key="5">
    <source>
        <dbReference type="Proteomes" id="UP000221168"/>
    </source>
</evidence>
<dbReference type="GO" id="GO:0015225">
    <property type="term" value="F:biotin transmembrane transporter activity"/>
    <property type="evidence" value="ECO:0007669"/>
    <property type="project" value="UniProtKB-UniRule"/>
</dbReference>
<dbReference type="InterPro" id="IPR003784">
    <property type="entry name" value="BioY"/>
</dbReference>
<name>A0A2G1QNU3_9HYPH</name>
<gene>
    <name evidence="4" type="ORF">CSC94_11480</name>
</gene>
<evidence type="ECO:0000256" key="2">
    <source>
        <dbReference type="PIRNR" id="PIRNR016661"/>
    </source>
</evidence>
<evidence type="ECO:0000256" key="1">
    <source>
        <dbReference type="ARBA" id="ARBA00010692"/>
    </source>
</evidence>
<dbReference type="RefSeq" id="WP_099306476.1">
    <property type="nucleotide sequence ID" value="NZ_PDVP01000005.1"/>
</dbReference>
<feature type="transmembrane region" description="Helical" evidence="3">
    <location>
        <begin position="101"/>
        <end position="118"/>
    </location>
</feature>
<dbReference type="Proteomes" id="UP000221168">
    <property type="component" value="Unassembled WGS sequence"/>
</dbReference>
<dbReference type="PANTHER" id="PTHR34295:SF1">
    <property type="entry name" value="BIOTIN TRANSPORTER BIOY"/>
    <property type="match status" value="1"/>
</dbReference>
<dbReference type="AlphaFoldDB" id="A0A2G1QNU3"/>
<dbReference type="GO" id="GO:0005886">
    <property type="term" value="C:plasma membrane"/>
    <property type="evidence" value="ECO:0007669"/>
    <property type="project" value="UniProtKB-SubCell"/>
</dbReference>
<feature type="transmembrane region" description="Helical" evidence="3">
    <location>
        <begin position="127"/>
        <end position="153"/>
    </location>
</feature>
<dbReference type="Pfam" id="PF02632">
    <property type="entry name" value="BioY"/>
    <property type="match status" value="1"/>
</dbReference>
<keyword evidence="5" id="KW-1185">Reference proteome</keyword>
<keyword evidence="3" id="KW-0812">Transmembrane</keyword>
<sequence length="191" mass="18763">MSASTRTLAAGALPESGSARLAAQAGLVIAGSLLIAAAAHVTVPFWPVPMTLQTLAIFAISAAYGRNLAVATLMAYLVQGAIGFPVFTGGASLAYMAGPTGGYLAGFLVAAAIIGAAADRGWGARPLALFGAMLAGELVVLALGAAWLAVLFGAGKALAFGVGPFIIADLVKAALAAAAVPAIGALLARFR</sequence>
<feature type="transmembrane region" description="Helical" evidence="3">
    <location>
        <begin position="21"/>
        <end position="39"/>
    </location>
</feature>
<protein>
    <recommendedName>
        <fullName evidence="2">Biotin transporter</fullName>
    </recommendedName>
</protein>
<feature type="transmembrane region" description="Helical" evidence="3">
    <location>
        <begin position="165"/>
        <end position="188"/>
    </location>
</feature>
<comment type="caution">
    <text evidence="4">The sequence shown here is derived from an EMBL/GenBank/DDBJ whole genome shotgun (WGS) entry which is preliminary data.</text>
</comment>
<dbReference type="Gene3D" id="1.10.1760.20">
    <property type="match status" value="1"/>
</dbReference>
<organism evidence="4 5">
    <name type="scientific">Zhengella mangrovi</name>
    <dbReference type="NCBI Taxonomy" id="1982044"/>
    <lineage>
        <taxon>Bacteria</taxon>
        <taxon>Pseudomonadati</taxon>
        <taxon>Pseudomonadota</taxon>
        <taxon>Alphaproteobacteria</taxon>
        <taxon>Hyphomicrobiales</taxon>
        <taxon>Notoacmeibacteraceae</taxon>
        <taxon>Zhengella</taxon>
    </lineage>
</organism>
<dbReference type="OrthoDB" id="9803495at2"/>
<comment type="similarity">
    <text evidence="1 2">Belongs to the BioY family.</text>
</comment>
<evidence type="ECO:0000313" key="4">
    <source>
        <dbReference type="EMBL" id="PHP67155.1"/>
    </source>
</evidence>
<reference evidence="4 5" key="1">
    <citation type="submission" date="2017-10" db="EMBL/GenBank/DDBJ databases">
        <title>Sedimentibacterium mangrovi gen. nov., sp. nov., a novel member of family Phyllobacteriacea isolated from mangrove sediment.</title>
        <authorList>
            <person name="Liao H."/>
            <person name="Tian Y."/>
        </authorList>
    </citation>
    <scope>NUCLEOTIDE SEQUENCE [LARGE SCALE GENOMIC DNA]</scope>
    <source>
        <strain evidence="4 5">X9-2-2</strain>
    </source>
</reference>
<evidence type="ECO:0000256" key="3">
    <source>
        <dbReference type="SAM" id="Phobius"/>
    </source>
</evidence>
<keyword evidence="3" id="KW-1133">Transmembrane helix</keyword>
<keyword evidence="2" id="KW-1003">Cell membrane</keyword>
<accession>A0A2G1QNU3</accession>
<keyword evidence="2" id="KW-0813">Transport</keyword>
<dbReference type="PANTHER" id="PTHR34295">
    <property type="entry name" value="BIOTIN TRANSPORTER BIOY"/>
    <property type="match status" value="1"/>
</dbReference>
<proteinExistence type="inferred from homology"/>
<dbReference type="PIRSF" id="PIRSF016661">
    <property type="entry name" value="BioY"/>
    <property type="match status" value="1"/>
</dbReference>
<comment type="subcellular location">
    <subcellularLocation>
        <location evidence="2">Cell membrane</location>
        <topology evidence="2">Multi-pass membrane protein</topology>
    </subcellularLocation>
</comment>
<keyword evidence="2 3" id="KW-0472">Membrane</keyword>
<dbReference type="EMBL" id="PDVP01000005">
    <property type="protein sequence ID" value="PHP67155.1"/>
    <property type="molecule type" value="Genomic_DNA"/>
</dbReference>